<dbReference type="Pfam" id="PF10013">
    <property type="entry name" value="DUF2256"/>
    <property type="match status" value="1"/>
</dbReference>
<proteinExistence type="predicted"/>
<dbReference type="InterPro" id="IPR017136">
    <property type="entry name" value="UCP037205"/>
</dbReference>
<gene>
    <name evidence="1" type="ORF">X907_2276</name>
</gene>
<evidence type="ECO:0000313" key="2">
    <source>
        <dbReference type="Proteomes" id="UP000286954"/>
    </source>
</evidence>
<evidence type="ECO:0000313" key="1">
    <source>
        <dbReference type="EMBL" id="AZU04791.1"/>
    </source>
</evidence>
<evidence type="ECO:0008006" key="3">
    <source>
        <dbReference type="Google" id="ProtNLM"/>
    </source>
</evidence>
<dbReference type="PANTHER" id="PTHR37463">
    <property type="entry name" value="GSL3115 PROTEIN"/>
    <property type="match status" value="1"/>
</dbReference>
<dbReference type="AlphaFoldDB" id="A0A3T0EBJ7"/>
<dbReference type="KEGG" id="gak:X907_2276"/>
<name>A0A3T0EBJ7_9PROT</name>
<dbReference type="EMBL" id="CP018911">
    <property type="protein sequence ID" value="AZU04791.1"/>
    <property type="molecule type" value="Genomic_DNA"/>
</dbReference>
<dbReference type="Proteomes" id="UP000286954">
    <property type="component" value="Chromosome"/>
</dbReference>
<reference evidence="1 2" key="1">
    <citation type="submission" date="2016-12" db="EMBL/GenBank/DDBJ databases">
        <title>The genome of dimorphic prosthecate Glycocaulis alkaliphilus 6b-8t, isolated from crude oil dictates its adaptability in petroleum environments.</title>
        <authorList>
            <person name="Wu X.-L."/>
            <person name="Geng S."/>
        </authorList>
    </citation>
    <scope>NUCLEOTIDE SEQUENCE [LARGE SCALE GENOMIC DNA]</scope>
    <source>
        <strain evidence="1 2">6B-8</strain>
    </source>
</reference>
<keyword evidence="2" id="KW-1185">Reference proteome</keyword>
<dbReference type="PANTHER" id="PTHR37463:SF1">
    <property type="entry name" value="DUF2256 DOMAIN-CONTAINING PROTEIN"/>
    <property type="match status" value="1"/>
</dbReference>
<organism evidence="1 2">
    <name type="scientific">Glycocaulis alkaliphilus</name>
    <dbReference type="NCBI Taxonomy" id="1434191"/>
    <lineage>
        <taxon>Bacteria</taxon>
        <taxon>Pseudomonadati</taxon>
        <taxon>Pseudomonadota</taxon>
        <taxon>Alphaproteobacteria</taxon>
        <taxon>Maricaulales</taxon>
        <taxon>Maricaulaceae</taxon>
        <taxon>Glycocaulis</taxon>
    </lineage>
</organism>
<accession>A0A3T0EBJ7</accession>
<dbReference type="PIRSF" id="PIRSF037205">
    <property type="entry name" value="UCP037205"/>
    <property type="match status" value="1"/>
</dbReference>
<protein>
    <recommendedName>
        <fullName evidence="3">DUF2256 domain-containing protein</fullName>
    </recommendedName>
</protein>
<sequence length="58" mass="6882">MAQVGPMRRKGDLPEKICAACRRPFTWRKKWERVWDEVRYCSKRCSGEAKKARQKTAP</sequence>